<dbReference type="InterPro" id="IPR010621">
    <property type="entry name" value="DUF1214"/>
</dbReference>
<reference evidence="2 3" key="1">
    <citation type="submission" date="2020-08" db="EMBL/GenBank/DDBJ databases">
        <title>Genomic Encyclopedia of Type Strains, Phase IV (KMG-IV): sequencing the most valuable type-strain genomes for metagenomic binning, comparative biology and taxonomic classification.</title>
        <authorList>
            <person name="Goeker M."/>
        </authorList>
    </citation>
    <scope>NUCLEOTIDE SEQUENCE [LARGE SCALE GENOMIC DNA]</scope>
    <source>
        <strain evidence="2 3">DSM 103737</strain>
    </source>
</reference>
<dbReference type="Gene3D" id="2.60.120.600">
    <property type="entry name" value="Domain of unknown function DUF1214, C-terminal domain"/>
    <property type="match status" value="1"/>
</dbReference>
<dbReference type="AlphaFoldDB" id="A0A840BR11"/>
<dbReference type="Proteomes" id="UP000577362">
    <property type="component" value="Unassembled WGS sequence"/>
</dbReference>
<name>A0A840BR11_9HYPH</name>
<feature type="domain" description="DUF1214" evidence="1">
    <location>
        <begin position="72"/>
        <end position="167"/>
    </location>
</feature>
<accession>A0A840BR11</accession>
<dbReference type="EMBL" id="JACIEN010000001">
    <property type="protein sequence ID" value="MBB4015430.1"/>
    <property type="molecule type" value="Genomic_DNA"/>
</dbReference>
<dbReference type="RefSeq" id="WP_183315584.1">
    <property type="nucleotide sequence ID" value="NZ_JACIEN010000001.1"/>
</dbReference>
<evidence type="ECO:0000313" key="3">
    <source>
        <dbReference type="Proteomes" id="UP000577362"/>
    </source>
</evidence>
<evidence type="ECO:0000259" key="1">
    <source>
        <dbReference type="Pfam" id="PF06742"/>
    </source>
</evidence>
<dbReference type="Pfam" id="PF06742">
    <property type="entry name" value="DUF1214"/>
    <property type="match status" value="1"/>
</dbReference>
<dbReference type="PANTHER" id="PTHR36509:SF2">
    <property type="entry name" value="BLL3101 PROTEIN"/>
    <property type="match status" value="1"/>
</dbReference>
<organism evidence="2 3">
    <name type="scientific">Chelatococcus caeni</name>
    <dbReference type="NCBI Taxonomy" id="1348468"/>
    <lineage>
        <taxon>Bacteria</taxon>
        <taxon>Pseudomonadati</taxon>
        <taxon>Pseudomonadota</taxon>
        <taxon>Alphaproteobacteria</taxon>
        <taxon>Hyphomicrobiales</taxon>
        <taxon>Chelatococcaceae</taxon>
        <taxon>Chelatococcus</taxon>
    </lineage>
</organism>
<dbReference type="InterPro" id="IPR012038">
    <property type="entry name" value="UCP009471"/>
</dbReference>
<dbReference type="PIRSF" id="PIRSF009471">
    <property type="entry name" value="UCP009471"/>
    <property type="match status" value="1"/>
</dbReference>
<keyword evidence="3" id="KW-1185">Reference proteome</keyword>
<sequence length="189" mass="19622">MPAILCILMTFAIGALTGVLSADWATSGRPPLGALSVGSWVTWPALGGRDVDPYARAITVRSGALPLGTGEGLEFLAAWDDAGRPLQAACSYRVGGAMPAARAWTLTVYDTAGRMHGPRAGLTSAEVLRAPSGEAQIALSRRVSPGNWLPLPPAGRFVLALRLYDSPQSADAAAIEPAAMPRIVRGDCT</sequence>
<dbReference type="SUPFAM" id="SSF160935">
    <property type="entry name" value="VPA0735-like"/>
    <property type="match status" value="1"/>
</dbReference>
<gene>
    <name evidence="2" type="ORF">GGR16_000436</name>
</gene>
<protein>
    <recommendedName>
        <fullName evidence="1">DUF1214 domain-containing protein</fullName>
    </recommendedName>
</protein>
<dbReference type="PANTHER" id="PTHR36509">
    <property type="entry name" value="BLL3101 PROTEIN"/>
    <property type="match status" value="1"/>
</dbReference>
<evidence type="ECO:0000313" key="2">
    <source>
        <dbReference type="EMBL" id="MBB4015430.1"/>
    </source>
</evidence>
<comment type="caution">
    <text evidence="2">The sequence shown here is derived from an EMBL/GenBank/DDBJ whole genome shotgun (WGS) entry which is preliminary data.</text>
</comment>
<proteinExistence type="predicted"/>
<dbReference type="InterPro" id="IPR037049">
    <property type="entry name" value="DUF1214_C_sf"/>
</dbReference>